<comment type="caution">
    <text evidence="1">The sequence shown here is derived from an EMBL/GenBank/DDBJ whole genome shotgun (WGS) entry which is preliminary data.</text>
</comment>
<reference evidence="1 2" key="1">
    <citation type="submission" date="2021-07" db="EMBL/GenBank/DDBJ databases">
        <title>Mesonia aestuariivivens sp. nov., isolated from a tidal flat.</title>
        <authorList>
            <person name="Kim Y.-O."/>
            <person name="Yoon J.-H."/>
        </authorList>
    </citation>
    <scope>NUCLEOTIDE SEQUENCE [LARGE SCALE GENOMIC DNA]</scope>
    <source>
        <strain evidence="1 2">JHPTF-M18</strain>
    </source>
</reference>
<evidence type="ECO:0000313" key="1">
    <source>
        <dbReference type="EMBL" id="MBW2963118.1"/>
    </source>
</evidence>
<keyword evidence="2" id="KW-1185">Reference proteome</keyword>
<name>A0ABS6W7L9_9FLAO</name>
<dbReference type="RefSeq" id="WP_219041397.1">
    <property type="nucleotide sequence ID" value="NZ_JAHWDF010000048.1"/>
</dbReference>
<proteinExistence type="predicted"/>
<protein>
    <recommendedName>
        <fullName evidence="3">Lipocalin-like domain-containing protein</fullName>
    </recommendedName>
</protein>
<dbReference type="Proteomes" id="UP000719267">
    <property type="component" value="Unassembled WGS sequence"/>
</dbReference>
<accession>A0ABS6W7L9</accession>
<evidence type="ECO:0000313" key="2">
    <source>
        <dbReference type="Proteomes" id="UP000719267"/>
    </source>
</evidence>
<evidence type="ECO:0008006" key="3">
    <source>
        <dbReference type="Google" id="ProtNLM"/>
    </source>
</evidence>
<gene>
    <name evidence="1" type="ORF">KW502_15185</name>
</gene>
<organism evidence="1 2">
    <name type="scientific">Mesonia aestuariivivens</name>
    <dbReference type="NCBI Taxonomy" id="2796128"/>
    <lineage>
        <taxon>Bacteria</taxon>
        <taxon>Pseudomonadati</taxon>
        <taxon>Bacteroidota</taxon>
        <taxon>Flavobacteriia</taxon>
        <taxon>Flavobacteriales</taxon>
        <taxon>Flavobacteriaceae</taxon>
        <taxon>Mesonia</taxon>
    </lineage>
</organism>
<sequence length="164" mass="19534">MIFKNFILIVVLIFSSILYSQNKENIIGEWKVISIDNSEVYINTKTDSISTTTEFDRRHSNKVSHQDGIAEIRAFSSHNEFIFTKEGKFYLYLDHRRKENTLRLSGTYEIINQKNMNLKVKARTKRIMNKKAEYDFMDEKLIFKFRSIASRNNEPTIYIFEKIK</sequence>
<dbReference type="EMBL" id="JAHWDF010000048">
    <property type="protein sequence ID" value="MBW2963118.1"/>
    <property type="molecule type" value="Genomic_DNA"/>
</dbReference>